<dbReference type="InterPro" id="IPR036390">
    <property type="entry name" value="WH_DNA-bd_sf"/>
</dbReference>
<evidence type="ECO:0000256" key="1">
    <source>
        <dbReference type="ARBA" id="ARBA00023015"/>
    </source>
</evidence>
<dbReference type="PROSITE" id="PS50949">
    <property type="entry name" value="HTH_GNTR"/>
    <property type="match status" value="1"/>
</dbReference>
<evidence type="ECO:0000256" key="2">
    <source>
        <dbReference type="ARBA" id="ARBA00023125"/>
    </source>
</evidence>
<evidence type="ECO:0000256" key="3">
    <source>
        <dbReference type="ARBA" id="ARBA00023163"/>
    </source>
</evidence>
<organism evidence="5 6">
    <name type="scientific">Azospirillum brasilense</name>
    <dbReference type="NCBI Taxonomy" id="192"/>
    <lineage>
        <taxon>Bacteria</taxon>
        <taxon>Pseudomonadati</taxon>
        <taxon>Pseudomonadota</taxon>
        <taxon>Alphaproteobacteria</taxon>
        <taxon>Rhodospirillales</taxon>
        <taxon>Azospirillaceae</taxon>
        <taxon>Azospirillum</taxon>
    </lineage>
</organism>
<dbReference type="Gene3D" id="1.20.120.530">
    <property type="entry name" value="GntR ligand-binding domain-like"/>
    <property type="match status" value="1"/>
</dbReference>
<evidence type="ECO:0000259" key="4">
    <source>
        <dbReference type="PROSITE" id="PS50949"/>
    </source>
</evidence>
<proteinExistence type="predicted"/>
<accession>A0A4D8Q898</accession>
<keyword evidence="5" id="KW-0614">Plasmid</keyword>
<dbReference type="CDD" id="cd07377">
    <property type="entry name" value="WHTH_GntR"/>
    <property type="match status" value="1"/>
</dbReference>
<dbReference type="InterPro" id="IPR008920">
    <property type="entry name" value="TF_FadR/GntR_C"/>
</dbReference>
<geneLocation type="plasmid" evidence="5">
    <name>p1</name>
</geneLocation>
<dbReference type="SMART" id="SM00345">
    <property type="entry name" value="HTH_GNTR"/>
    <property type="match status" value="1"/>
</dbReference>
<evidence type="ECO:0000313" key="5">
    <source>
        <dbReference type="EMBL" id="QCO04030.1"/>
    </source>
</evidence>
<dbReference type="SMART" id="SM00895">
    <property type="entry name" value="FCD"/>
    <property type="match status" value="1"/>
</dbReference>
<dbReference type="Pfam" id="PF07729">
    <property type="entry name" value="FCD"/>
    <property type="match status" value="1"/>
</dbReference>
<dbReference type="SUPFAM" id="SSF46785">
    <property type="entry name" value="Winged helix' DNA-binding domain"/>
    <property type="match status" value="1"/>
</dbReference>
<keyword evidence="2" id="KW-0238">DNA-binding</keyword>
<protein>
    <submittedName>
        <fullName evidence="5">GntR family transcriptional regulator</fullName>
    </submittedName>
</protein>
<keyword evidence="1" id="KW-0805">Transcription regulation</keyword>
<reference evidence="5 6" key="1">
    <citation type="submission" date="2018-09" db="EMBL/GenBank/DDBJ databases">
        <title>Whole genome based analysis of evolution and adaptive divergence in Indian and Brazilian strains of Azospirillum brasilense.</title>
        <authorList>
            <person name="Singh C."/>
            <person name="Tripathi A.K."/>
        </authorList>
    </citation>
    <scope>NUCLEOTIDE SEQUENCE [LARGE SCALE GENOMIC DNA]</scope>
    <source>
        <strain evidence="5 6">MTCC4036</strain>
        <plasmid evidence="5 6">p1</plasmid>
    </source>
</reference>
<dbReference type="Proteomes" id="UP000298596">
    <property type="component" value="Plasmid p1"/>
</dbReference>
<dbReference type="EMBL" id="CP032331">
    <property type="protein sequence ID" value="QCO04030.1"/>
    <property type="molecule type" value="Genomic_DNA"/>
</dbReference>
<dbReference type="Pfam" id="PF00392">
    <property type="entry name" value="GntR"/>
    <property type="match status" value="1"/>
</dbReference>
<sequence length="274" mass="30016">MHGQGAGAAFVRWSVLCTIRGNTLNSARAVMKTVLSAPRRAVRGRGEGAEARIVRSIGEAIADRRLPPGTKLAEESLAEVFGVSRERVRKVLLLLAQRRVVTLIPNRGAFVAKPTAREAREVFEARRVIERAVVEALERDPLPDEMSAKLRAHLAREEEADRAGDRMALIRLSGQFHQLLADFAGNATLAGILADLIDRSSLAIAAFERRSSHSCSATEHRRFVEALESGPPGAAMRLMMEHLDEVERQLDLDARSDGAVDLKSVFADQPMGRT</sequence>
<dbReference type="InterPro" id="IPR036388">
    <property type="entry name" value="WH-like_DNA-bd_sf"/>
</dbReference>
<dbReference type="InterPro" id="IPR011711">
    <property type="entry name" value="GntR_C"/>
</dbReference>
<dbReference type="GO" id="GO:0003700">
    <property type="term" value="F:DNA-binding transcription factor activity"/>
    <property type="evidence" value="ECO:0007669"/>
    <property type="project" value="InterPro"/>
</dbReference>
<dbReference type="AlphaFoldDB" id="A0A4D8Q898"/>
<evidence type="ECO:0000313" key="6">
    <source>
        <dbReference type="Proteomes" id="UP000298596"/>
    </source>
</evidence>
<dbReference type="PANTHER" id="PTHR43537">
    <property type="entry name" value="TRANSCRIPTIONAL REGULATOR, GNTR FAMILY"/>
    <property type="match status" value="1"/>
</dbReference>
<dbReference type="PANTHER" id="PTHR43537:SF53">
    <property type="entry name" value="HTH-TYPE TRANSCRIPTIONAL REPRESSOR NANR"/>
    <property type="match status" value="1"/>
</dbReference>
<dbReference type="GO" id="GO:0003677">
    <property type="term" value="F:DNA binding"/>
    <property type="evidence" value="ECO:0007669"/>
    <property type="project" value="UniProtKB-KW"/>
</dbReference>
<dbReference type="InterPro" id="IPR000524">
    <property type="entry name" value="Tscrpt_reg_HTH_GntR"/>
</dbReference>
<dbReference type="SUPFAM" id="SSF48008">
    <property type="entry name" value="GntR ligand-binding domain-like"/>
    <property type="match status" value="1"/>
</dbReference>
<dbReference type="Gene3D" id="1.10.10.10">
    <property type="entry name" value="Winged helix-like DNA-binding domain superfamily/Winged helix DNA-binding domain"/>
    <property type="match status" value="1"/>
</dbReference>
<gene>
    <name evidence="5" type="ORF">D3867_18775</name>
</gene>
<keyword evidence="3" id="KW-0804">Transcription</keyword>
<name>A0A4D8Q898_AZOBR</name>
<feature type="domain" description="HTH gntR-type" evidence="4">
    <location>
        <begin position="47"/>
        <end position="114"/>
    </location>
</feature>